<dbReference type="FunFam" id="1.10.8.60:FF:000029">
    <property type="entry name" value="Replication-associated recombination protein A"/>
    <property type="match status" value="1"/>
</dbReference>
<evidence type="ECO:0000313" key="8">
    <source>
        <dbReference type="EMBL" id="ASV75148.1"/>
    </source>
</evidence>
<name>A0A286RGR3_9BACT</name>
<dbReference type="GO" id="GO:0006261">
    <property type="term" value="P:DNA-templated DNA replication"/>
    <property type="evidence" value="ECO:0007669"/>
    <property type="project" value="TreeGrafter"/>
</dbReference>
<keyword evidence="9" id="KW-1185">Reference proteome</keyword>
<reference evidence="8 9" key="1">
    <citation type="journal article" name="Front. Microbiol.">
        <title>Sugar Metabolism of the First Thermophilic Planctomycete Thermogutta terrifontis: Comparative Genomic and Transcriptomic Approaches.</title>
        <authorList>
            <person name="Elcheninov A.G."/>
            <person name="Menzel P."/>
            <person name="Gudbergsdottir S.R."/>
            <person name="Slesarev A.I."/>
            <person name="Kadnikov V.V."/>
            <person name="Krogh A."/>
            <person name="Bonch-Osmolovskaya E.A."/>
            <person name="Peng X."/>
            <person name="Kublanov I.V."/>
        </authorList>
    </citation>
    <scope>NUCLEOTIDE SEQUENCE [LARGE SCALE GENOMIC DNA]</scope>
    <source>
        <strain evidence="8 9">R1</strain>
    </source>
</reference>
<comment type="function">
    <text evidence="1">DNA-dependent ATPase that plays important roles in cellular responses to stalled DNA replication processes.</text>
</comment>
<dbReference type="InterPro" id="IPR051314">
    <property type="entry name" value="AAA_ATPase_RarA/MGS1/WRNIP1"/>
</dbReference>
<dbReference type="FunFam" id="1.20.272.10:FF:000001">
    <property type="entry name" value="Putative AAA family ATPase"/>
    <property type="match status" value="1"/>
</dbReference>
<feature type="region of interest" description="Disordered" evidence="6">
    <location>
        <begin position="436"/>
        <end position="468"/>
    </location>
</feature>
<dbReference type="GO" id="GO:0017116">
    <property type="term" value="F:single-stranded DNA helicase activity"/>
    <property type="evidence" value="ECO:0007669"/>
    <property type="project" value="TreeGrafter"/>
</dbReference>
<dbReference type="Pfam" id="PF12002">
    <property type="entry name" value="MgsA_C"/>
    <property type="match status" value="1"/>
</dbReference>
<evidence type="ECO:0000256" key="5">
    <source>
        <dbReference type="ARBA" id="ARBA00022840"/>
    </source>
</evidence>
<keyword evidence="4" id="KW-0547">Nucleotide-binding</keyword>
<dbReference type="GO" id="GO:0000731">
    <property type="term" value="P:DNA synthesis involved in DNA repair"/>
    <property type="evidence" value="ECO:0007669"/>
    <property type="project" value="TreeGrafter"/>
</dbReference>
<dbReference type="Pfam" id="PF00004">
    <property type="entry name" value="AAA"/>
    <property type="match status" value="1"/>
</dbReference>
<dbReference type="PANTHER" id="PTHR13779">
    <property type="entry name" value="WERNER HELICASE-INTERACTING PROTEIN 1 FAMILY MEMBER"/>
    <property type="match status" value="1"/>
</dbReference>
<dbReference type="GO" id="GO:0008047">
    <property type="term" value="F:enzyme activator activity"/>
    <property type="evidence" value="ECO:0007669"/>
    <property type="project" value="TreeGrafter"/>
</dbReference>
<dbReference type="AlphaFoldDB" id="A0A286RGR3"/>
<dbReference type="FunFam" id="1.10.3710.10:FF:000003">
    <property type="entry name" value="ATPase, AAA family protein"/>
    <property type="match status" value="1"/>
</dbReference>
<dbReference type="PANTHER" id="PTHR13779:SF7">
    <property type="entry name" value="ATPASE WRNIP1"/>
    <property type="match status" value="1"/>
</dbReference>
<evidence type="ECO:0000256" key="1">
    <source>
        <dbReference type="ARBA" id="ARBA00002393"/>
    </source>
</evidence>
<dbReference type="GO" id="GO:0003677">
    <property type="term" value="F:DNA binding"/>
    <property type="evidence" value="ECO:0007669"/>
    <property type="project" value="InterPro"/>
</dbReference>
<evidence type="ECO:0000256" key="6">
    <source>
        <dbReference type="SAM" id="MobiDB-lite"/>
    </source>
</evidence>
<dbReference type="InterPro" id="IPR021886">
    <property type="entry name" value="MgsA_C"/>
</dbReference>
<dbReference type="Gene3D" id="1.10.8.60">
    <property type="match status" value="1"/>
</dbReference>
<dbReference type="InterPro" id="IPR003959">
    <property type="entry name" value="ATPase_AAA_core"/>
</dbReference>
<dbReference type="CDD" id="cd18139">
    <property type="entry name" value="HLD_clamp_RarA"/>
    <property type="match status" value="1"/>
</dbReference>
<dbReference type="Gene3D" id="1.10.3710.10">
    <property type="entry name" value="DNA polymerase III clamp loader subunits, C-terminal domain"/>
    <property type="match status" value="1"/>
</dbReference>
<dbReference type="Gene3D" id="3.40.50.300">
    <property type="entry name" value="P-loop containing nucleotide triphosphate hydrolases"/>
    <property type="match status" value="1"/>
</dbReference>
<dbReference type="InterPro" id="IPR032423">
    <property type="entry name" value="AAA_assoc_2"/>
</dbReference>
<accession>A0A286RGR3</accession>
<keyword evidence="5" id="KW-0067">ATP-binding</keyword>
<dbReference type="SUPFAM" id="SSF52540">
    <property type="entry name" value="P-loop containing nucleoside triphosphate hydrolases"/>
    <property type="match status" value="1"/>
</dbReference>
<protein>
    <recommendedName>
        <fullName evidence="3">Replication-associated recombination protein A</fullName>
    </recommendedName>
</protein>
<evidence type="ECO:0000256" key="3">
    <source>
        <dbReference type="ARBA" id="ARBA00020776"/>
    </source>
</evidence>
<dbReference type="SUPFAM" id="SSF48019">
    <property type="entry name" value="post-AAA+ oligomerization domain-like"/>
    <property type="match status" value="1"/>
</dbReference>
<proteinExistence type="inferred from homology"/>
<dbReference type="GO" id="GO:0005524">
    <property type="term" value="F:ATP binding"/>
    <property type="evidence" value="ECO:0007669"/>
    <property type="project" value="UniProtKB-KW"/>
</dbReference>
<dbReference type="InterPro" id="IPR027417">
    <property type="entry name" value="P-loop_NTPase"/>
</dbReference>
<dbReference type="Gene3D" id="1.20.272.10">
    <property type="match status" value="1"/>
</dbReference>
<dbReference type="SMART" id="SM00382">
    <property type="entry name" value="AAA"/>
    <property type="match status" value="1"/>
</dbReference>
<dbReference type="EMBL" id="CP018477">
    <property type="protein sequence ID" value="ASV75148.1"/>
    <property type="molecule type" value="Genomic_DNA"/>
</dbReference>
<dbReference type="GO" id="GO:0016887">
    <property type="term" value="F:ATP hydrolysis activity"/>
    <property type="evidence" value="ECO:0007669"/>
    <property type="project" value="InterPro"/>
</dbReference>
<evidence type="ECO:0000259" key="7">
    <source>
        <dbReference type="SMART" id="SM00382"/>
    </source>
</evidence>
<dbReference type="OrthoDB" id="9778364at2"/>
<dbReference type="Pfam" id="PF16193">
    <property type="entry name" value="AAA_assoc_2"/>
    <property type="match status" value="1"/>
</dbReference>
<comment type="similarity">
    <text evidence="2">Belongs to the AAA ATPase family. RarA/MGS1/WRNIP1 subfamily.</text>
</comment>
<dbReference type="RefSeq" id="WP_095415292.1">
    <property type="nucleotide sequence ID" value="NZ_CP018477.1"/>
</dbReference>
<dbReference type="InterPro" id="IPR003593">
    <property type="entry name" value="AAA+_ATPase"/>
</dbReference>
<dbReference type="InterPro" id="IPR008921">
    <property type="entry name" value="DNA_pol3_clamp-load_cplx_C"/>
</dbReference>
<feature type="domain" description="AAA+ ATPase" evidence="7">
    <location>
        <begin position="51"/>
        <end position="168"/>
    </location>
</feature>
<gene>
    <name evidence="8" type="ORF">THTE_2546</name>
</gene>
<dbReference type="CDD" id="cd00009">
    <property type="entry name" value="AAA"/>
    <property type="match status" value="1"/>
</dbReference>
<dbReference type="Proteomes" id="UP000215086">
    <property type="component" value="Chromosome"/>
</dbReference>
<dbReference type="KEGG" id="ttf:THTE_2546"/>
<evidence type="ECO:0000313" key="9">
    <source>
        <dbReference type="Proteomes" id="UP000215086"/>
    </source>
</evidence>
<evidence type="ECO:0000256" key="4">
    <source>
        <dbReference type="ARBA" id="ARBA00022741"/>
    </source>
</evidence>
<dbReference type="FunFam" id="3.40.50.300:FF:000345">
    <property type="entry name" value="AAA family ATPase"/>
    <property type="match status" value="1"/>
</dbReference>
<evidence type="ECO:0000256" key="2">
    <source>
        <dbReference type="ARBA" id="ARBA00008959"/>
    </source>
</evidence>
<sequence>MSLFEAEDQARRRDVQPLAARMRPRTLEEFVGQEHFLGEGKLLRRLIKANRLGSVIFYGPPGTGKTTLARLLATETKSVFRQISAVTAGVKELREIIEEAYRRLAATGQRTVLFIDEIHRFNRAQQEVLLPHVEEGVIVLVGATTENPFFSITSALISRSRVFEFQPLSPEHIKVLIRRALEDKERGLGQYEVIMDEDALDFLAHACDGDARRALSALEVGVLSSETFPLRFTRQLAEDSLQRKAAVYDRAGDAHYDTISAFIKSIRGSDPDAAIYWLAKMLESGEDVRFIARRLMILASEDIGNADPTALMLAVAAAHACEMVGLPECRLNLAQAAIYLALAPKSNAVIMAIDDAIEDIRSNRVLPVPMHLRDANYPGAKRLGHGAGYQYAHDFENGIAAQDYLGVAKTYYHPTDRGFEKELQARLEKIRAILQSAKSDASEPAHDKPRKGAVRGGKPSSKNVDSSS</sequence>
<organism evidence="8 9">
    <name type="scientific">Thermogutta terrifontis</name>
    <dbReference type="NCBI Taxonomy" id="1331910"/>
    <lineage>
        <taxon>Bacteria</taxon>
        <taxon>Pseudomonadati</taxon>
        <taxon>Planctomycetota</taxon>
        <taxon>Planctomycetia</taxon>
        <taxon>Pirellulales</taxon>
        <taxon>Thermoguttaceae</taxon>
        <taxon>Thermogutta</taxon>
    </lineage>
</organism>